<dbReference type="GO" id="GO:0005737">
    <property type="term" value="C:cytoplasm"/>
    <property type="evidence" value="ECO:0007669"/>
    <property type="project" value="UniProtKB-SubCell"/>
</dbReference>
<dbReference type="EC" id="6.1.1.22" evidence="8"/>
<dbReference type="InterPro" id="IPR045864">
    <property type="entry name" value="aa-tRNA-synth_II/BPL/LPL"/>
</dbReference>
<keyword evidence="6 8" id="KW-0648">Protein biosynthesis</keyword>
<organism evidence="10 11">
    <name type="scientific">Morganella morganii</name>
    <name type="common">Proteus morganii</name>
    <dbReference type="NCBI Taxonomy" id="582"/>
    <lineage>
        <taxon>Bacteria</taxon>
        <taxon>Pseudomonadati</taxon>
        <taxon>Pseudomonadota</taxon>
        <taxon>Gammaproteobacteria</taxon>
        <taxon>Enterobacterales</taxon>
        <taxon>Morganellaceae</taxon>
        <taxon>Morganella</taxon>
    </lineage>
</organism>
<dbReference type="InterPro" id="IPR004365">
    <property type="entry name" value="NA-bd_OB_tRNA"/>
</dbReference>
<dbReference type="PANTHER" id="PTHR22594:SF34">
    <property type="entry name" value="ASPARAGINE--TRNA LIGASE, MITOCHONDRIAL-RELATED"/>
    <property type="match status" value="1"/>
</dbReference>
<evidence type="ECO:0000256" key="1">
    <source>
        <dbReference type="ARBA" id="ARBA00008226"/>
    </source>
</evidence>
<dbReference type="PROSITE" id="PS50862">
    <property type="entry name" value="AA_TRNA_LIGASE_II"/>
    <property type="match status" value="1"/>
</dbReference>
<dbReference type="GO" id="GO:0004816">
    <property type="term" value="F:asparagine-tRNA ligase activity"/>
    <property type="evidence" value="ECO:0007669"/>
    <property type="project" value="UniProtKB-UniRule"/>
</dbReference>
<dbReference type="PRINTS" id="PR01042">
    <property type="entry name" value="TRNASYNTHASP"/>
</dbReference>
<dbReference type="HAMAP" id="MF_00534">
    <property type="entry name" value="Asn_tRNA_synth"/>
    <property type="match status" value="1"/>
</dbReference>
<keyword evidence="4 8" id="KW-0547">Nucleotide-binding</keyword>
<dbReference type="NCBIfam" id="NF003037">
    <property type="entry name" value="PRK03932.1"/>
    <property type="match status" value="1"/>
</dbReference>
<dbReference type="Gene3D" id="2.40.50.140">
    <property type="entry name" value="Nucleic acid-binding proteins"/>
    <property type="match status" value="1"/>
</dbReference>
<dbReference type="InterPro" id="IPR002312">
    <property type="entry name" value="Asp/Asn-tRNA-synth_IIb"/>
</dbReference>
<evidence type="ECO:0000259" key="9">
    <source>
        <dbReference type="PROSITE" id="PS50862"/>
    </source>
</evidence>
<comment type="subunit">
    <text evidence="8">Homodimer.</text>
</comment>
<dbReference type="AlphaFoldDB" id="A0A433ZVL8"/>
<evidence type="ECO:0000256" key="8">
    <source>
        <dbReference type="HAMAP-Rule" id="MF_00534"/>
    </source>
</evidence>
<comment type="subcellular location">
    <subcellularLocation>
        <location evidence="8">Cytoplasm</location>
    </subcellularLocation>
</comment>
<dbReference type="InterPro" id="IPR006195">
    <property type="entry name" value="aa-tRNA-synth_II"/>
</dbReference>
<comment type="catalytic activity">
    <reaction evidence="8">
        <text>tRNA(Asn) + L-asparagine + ATP = L-asparaginyl-tRNA(Asn) + AMP + diphosphate + H(+)</text>
        <dbReference type="Rhea" id="RHEA:11180"/>
        <dbReference type="Rhea" id="RHEA-COMP:9659"/>
        <dbReference type="Rhea" id="RHEA-COMP:9674"/>
        <dbReference type="ChEBI" id="CHEBI:15378"/>
        <dbReference type="ChEBI" id="CHEBI:30616"/>
        <dbReference type="ChEBI" id="CHEBI:33019"/>
        <dbReference type="ChEBI" id="CHEBI:58048"/>
        <dbReference type="ChEBI" id="CHEBI:78442"/>
        <dbReference type="ChEBI" id="CHEBI:78515"/>
        <dbReference type="ChEBI" id="CHEBI:456215"/>
        <dbReference type="EC" id="6.1.1.22"/>
    </reaction>
</comment>
<dbReference type="Proteomes" id="UP000286908">
    <property type="component" value="Unassembled WGS sequence"/>
</dbReference>
<dbReference type="GO" id="GO:0006421">
    <property type="term" value="P:asparaginyl-tRNA aminoacylation"/>
    <property type="evidence" value="ECO:0007669"/>
    <property type="project" value="UniProtKB-UniRule"/>
</dbReference>
<dbReference type="SUPFAM" id="SSF50249">
    <property type="entry name" value="Nucleic acid-binding proteins"/>
    <property type="match status" value="1"/>
</dbReference>
<dbReference type="EMBL" id="NRQY01000001">
    <property type="protein sequence ID" value="RUT66149.1"/>
    <property type="molecule type" value="Genomic_DNA"/>
</dbReference>
<dbReference type="PANTHER" id="PTHR22594">
    <property type="entry name" value="ASPARTYL/LYSYL-TRNA SYNTHETASE"/>
    <property type="match status" value="1"/>
</dbReference>
<keyword evidence="3 8" id="KW-0436">Ligase</keyword>
<dbReference type="Gene3D" id="3.30.930.10">
    <property type="entry name" value="Bira Bifunctional Protein, Domain 2"/>
    <property type="match status" value="1"/>
</dbReference>
<gene>
    <name evidence="8" type="primary">asnS</name>
    <name evidence="10" type="ORF">CKG00_06910</name>
</gene>
<dbReference type="CDD" id="cd04318">
    <property type="entry name" value="EcAsnRS_like_N"/>
    <property type="match status" value="1"/>
</dbReference>
<dbReference type="FunFam" id="3.30.930.10:FF:000016">
    <property type="entry name" value="Asparagine--tRNA ligase"/>
    <property type="match status" value="1"/>
</dbReference>
<dbReference type="Pfam" id="PF01336">
    <property type="entry name" value="tRNA_anti-codon"/>
    <property type="match status" value="1"/>
</dbReference>
<keyword evidence="5 8" id="KW-0067">ATP-binding</keyword>
<dbReference type="InterPro" id="IPR004522">
    <property type="entry name" value="Asn-tRNA-ligase"/>
</dbReference>
<dbReference type="SUPFAM" id="SSF55681">
    <property type="entry name" value="Class II aaRS and biotin synthetases"/>
    <property type="match status" value="1"/>
</dbReference>
<name>A0A433ZVL8_MORMO</name>
<evidence type="ECO:0000256" key="7">
    <source>
        <dbReference type="ARBA" id="ARBA00023146"/>
    </source>
</evidence>
<dbReference type="InterPro" id="IPR012340">
    <property type="entry name" value="NA-bd_OB-fold"/>
</dbReference>
<dbReference type="CDD" id="cd00776">
    <property type="entry name" value="AsxRS_core"/>
    <property type="match status" value="1"/>
</dbReference>
<keyword evidence="7 8" id="KW-0030">Aminoacyl-tRNA synthetase</keyword>
<comment type="similarity">
    <text evidence="1 8">Belongs to the class-II aminoacyl-tRNA synthetase family.</text>
</comment>
<evidence type="ECO:0000256" key="2">
    <source>
        <dbReference type="ARBA" id="ARBA00022490"/>
    </source>
</evidence>
<keyword evidence="2 8" id="KW-0963">Cytoplasm</keyword>
<evidence type="ECO:0000256" key="5">
    <source>
        <dbReference type="ARBA" id="ARBA00022840"/>
    </source>
</evidence>
<reference evidence="10 11" key="1">
    <citation type="submission" date="2017-08" db="EMBL/GenBank/DDBJ databases">
        <title>Draft genome sequence of pheromone producing symbiont Morganella morganii, of the female New Zealand grass grub Costelytra giveni.</title>
        <authorList>
            <person name="Laugraud A."/>
            <person name="Young S.D."/>
            <person name="Hurst M.H."/>
        </authorList>
    </citation>
    <scope>NUCLEOTIDE SEQUENCE [LARGE SCALE GENOMIC DNA]</scope>
    <source>
        <strain evidence="10 11">MMsCG</strain>
    </source>
</reference>
<accession>A0A433ZVL8</accession>
<dbReference type="OrthoDB" id="9762036at2"/>
<proteinExistence type="inferred from homology"/>
<evidence type="ECO:0000313" key="11">
    <source>
        <dbReference type="Proteomes" id="UP000286908"/>
    </source>
</evidence>
<dbReference type="NCBIfam" id="TIGR00457">
    <property type="entry name" value="asnS"/>
    <property type="match status" value="1"/>
</dbReference>
<protein>
    <recommendedName>
        <fullName evidence="8">Asparagine--tRNA ligase</fullName>
        <ecNumber evidence="8">6.1.1.22</ecNumber>
    </recommendedName>
    <alternativeName>
        <fullName evidence="8">Asparaginyl-tRNA synthetase</fullName>
        <shortName evidence="8">AsnRS</shortName>
    </alternativeName>
</protein>
<feature type="domain" description="Aminoacyl-transfer RNA synthetases class-II family profile" evidence="9">
    <location>
        <begin position="139"/>
        <end position="456"/>
    </location>
</feature>
<evidence type="ECO:0000256" key="4">
    <source>
        <dbReference type="ARBA" id="ARBA00022741"/>
    </source>
</evidence>
<evidence type="ECO:0000313" key="10">
    <source>
        <dbReference type="EMBL" id="RUT66149.1"/>
    </source>
</evidence>
<evidence type="ECO:0000256" key="3">
    <source>
        <dbReference type="ARBA" id="ARBA00022598"/>
    </source>
</evidence>
<dbReference type="GO" id="GO:0005524">
    <property type="term" value="F:ATP binding"/>
    <property type="evidence" value="ECO:0007669"/>
    <property type="project" value="UniProtKB-UniRule"/>
</dbReference>
<dbReference type="GO" id="GO:0003676">
    <property type="term" value="F:nucleic acid binding"/>
    <property type="evidence" value="ECO:0007669"/>
    <property type="project" value="InterPro"/>
</dbReference>
<dbReference type="InterPro" id="IPR004364">
    <property type="entry name" value="Aa-tRNA-synt_II"/>
</dbReference>
<sequence>MSIAPVVDVLQGRVPVDSEVTVQGWVRTRRDSKAGISFLAVYDGSCFNPVQAVIENNLPNYNDEVLHLTTGCSVEVTGKVVASPGQGQSFEIHATQVRVVGMVDDPDTYPMAAKRHSVEYLREVAHLRPRTNLIGAVARVRHTLSQALHRFFDEQGFFWVSTPLITTSDTEGAGEMFRVSTLDFHNLPRNDKGEVDFSEDFFGQEAFLTVSGQLNGEAYASALSKIYTFGPTFRAENSNTSRHLAEFWMVEPEVAFANLDDVAGLAEAMLKYVFKAILEERRDDLEFFAERINKEAIERLERFVTSDFAQVDYTDAIKILENCGKTFENDVYWGVDMSSEHERYLAEEHFKAPVVVKNYPKAIKAFYMRENEDGKTVAAMDVLAPGIGEIIGGSQREERLDRLDARFDELGMNKEDYWWYRDLRRYGTVPHAGFGLGFERLVSYVTGVSNIRETIPFPRTPRSATF</sequence>
<dbReference type="Pfam" id="PF00152">
    <property type="entry name" value="tRNA-synt_2"/>
    <property type="match status" value="1"/>
</dbReference>
<comment type="caution">
    <text evidence="10">The sequence shown here is derived from an EMBL/GenBank/DDBJ whole genome shotgun (WGS) entry which is preliminary data.</text>
</comment>
<evidence type="ECO:0000256" key="6">
    <source>
        <dbReference type="ARBA" id="ARBA00022917"/>
    </source>
</evidence>